<comment type="caution">
    <text evidence="11">The sequence shown here is derived from an EMBL/GenBank/DDBJ whole genome shotgun (WGS) entry which is preliminary data.</text>
</comment>
<evidence type="ECO:0000256" key="9">
    <source>
        <dbReference type="SAM" id="Phobius"/>
    </source>
</evidence>
<dbReference type="InterPro" id="IPR001750">
    <property type="entry name" value="ND/Mrp_TM"/>
</dbReference>
<comment type="subcellular location">
    <subcellularLocation>
        <location evidence="1">Cell membrane</location>
        <topology evidence="1">Multi-pass membrane protein</topology>
    </subcellularLocation>
    <subcellularLocation>
        <location evidence="7">Membrane</location>
        <topology evidence="7">Multi-pass membrane protein</topology>
    </subcellularLocation>
</comment>
<keyword evidence="3 7" id="KW-0812">Transmembrane</keyword>
<dbReference type="PANTHER" id="PTHR42682">
    <property type="entry name" value="HYDROGENASE-4 COMPONENT F"/>
    <property type="match status" value="1"/>
</dbReference>
<dbReference type="GO" id="GO:0005886">
    <property type="term" value="C:plasma membrane"/>
    <property type="evidence" value="ECO:0007669"/>
    <property type="project" value="UniProtKB-SubCell"/>
</dbReference>
<feature type="transmembrane region" description="Helical" evidence="9">
    <location>
        <begin position="334"/>
        <end position="354"/>
    </location>
</feature>
<dbReference type="PANTHER" id="PTHR42682:SF5">
    <property type="entry name" value="HYDROGENASE-4 COMPONENT F"/>
    <property type="match status" value="1"/>
</dbReference>
<dbReference type="InterPro" id="IPR003918">
    <property type="entry name" value="NADH_UbQ_OxRdtase"/>
</dbReference>
<evidence type="ECO:0000256" key="1">
    <source>
        <dbReference type="ARBA" id="ARBA00004651"/>
    </source>
</evidence>
<feature type="transmembrane region" description="Helical" evidence="9">
    <location>
        <begin position="218"/>
        <end position="240"/>
    </location>
</feature>
<dbReference type="Pfam" id="PF00361">
    <property type="entry name" value="Proton_antipo_M"/>
    <property type="match status" value="1"/>
</dbReference>
<evidence type="ECO:0000256" key="5">
    <source>
        <dbReference type="ARBA" id="ARBA00023002"/>
    </source>
</evidence>
<dbReference type="GO" id="GO:0042773">
    <property type="term" value="P:ATP synthesis coupled electron transport"/>
    <property type="evidence" value="ECO:0007669"/>
    <property type="project" value="InterPro"/>
</dbReference>
<evidence type="ECO:0000313" key="11">
    <source>
        <dbReference type="EMBL" id="KLN53101.1"/>
    </source>
</evidence>
<evidence type="ECO:0000256" key="8">
    <source>
        <dbReference type="SAM" id="MobiDB-lite"/>
    </source>
</evidence>
<dbReference type="EMBL" id="JZWI01000038">
    <property type="protein sequence ID" value="KLN53101.1"/>
    <property type="molecule type" value="Genomic_DNA"/>
</dbReference>
<dbReference type="Proteomes" id="UP000035170">
    <property type="component" value="Unassembled WGS sequence"/>
</dbReference>
<dbReference type="GO" id="GO:0016491">
    <property type="term" value="F:oxidoreductase activity"/>
    <property type="evidence" value="ECO:0007669"/>
    <property type="project" value="UniProtKB-KW"/>
</dbReference>
<evidence type="ECO:0000256" key="7">
    <source>
        <dbReference type="RuleBase" id="RU000320"/>
    </source>
</evidence>
<proteinExistence type="predicted"/>
<keyword evidence="12" id="KW-1185">Reference proteome</keyword>
<feature type="domain" description="NADH:quinone oxidoreductase/Mrp antiporter transmembrane" evidence="10">
    <location>
        <begin position="132"/>
        <end position="423"/>
    </location>
</feature>
<evidence type="ECO:0000313" key="12">
    <source>
        <dbReference type="Proteomes" id="UP000035170"/>
    </source>
</evidence>
<feature type="transmembrane region" description="Helical" evidence="9">
    <location>
        <begin position="375"/>
        <end position="396"/>
    </location>
</feature>
<feature type="region of interest" description="Disordered" evidence="8">
    <location>
        <begin position="9"/>
        <end position="28"/>
    </location>
</feature>
<sequence>MNTRLVALESGAAAPGAPGSVEPAGSGSRFPQTRHPWIGPALVAAALAILGLWVTVFIRTPLAALPLYFAQRYFVLDATSLLFLLLINIVFLGISVYMASRVHTSAALARHMPSRASLTLAFMVAMNFGVMANNLLLLWAFIELTALCAAPLVAQGSAKAPHRVAWRYLLYSSMSLALTFLGIMCLTRSAYLQGVEIHFALDQMAAAVPPVGDSWRHLGLGLMLFGLGSKLGLAPLYSWMPETYEAAPTSTSALLAAVQFNISVVAVFRILQVFQARDTGFVAYQLLIMGCLSLAVAAIQVMAARSYKRLIAYACVSSSGVIAIGLSVGRAAAYGVLLYIVSNAFVKALLFLTAGRLRAVYGTNEIKALSGVIRVLPFSGMLFAVGTFALLGFPPFGGFMAEMLILSGIVQSGNLIAFTVMCTMLTIIFVATGRSIFPMLWGPSDRQVPPADGSWVTAAPKLGFVVALVMLGVYTPAPISQLLRQVAQSIGGQ</sequence>
<evidence type="ECO:0000256" key="2">
    <source>
        <dbReference type="ARBA" id="ARBA00022475"/>
    </source>
</evidence>
<organism evidence="11 12">
    <name type="scientific">Variovorax paradoxus</name>
    <dbReference type="NCBI Taxonomy" id="34073"/>
    <lineage>
        <taxon>Bacteria</taxon>
        <taxon>Pseudomonadati</taxon>
        <taxon>Pseudomonadota</taxon>
        <taxon>Betaproteobacteria</taxon>
        <taxon>Burkholderiales</taxon>
        <taxon>Comamonadaceae</taxon>
        <taxon>Variovorax</taxon>
    </lineage>
</organism>
<dbReference type="PRINTS" id="PR01437">
    <property type="entry name" value="NUOXDRDTASE4"/>
</dbReference>
<dbReference type="RefSeq" id="WP_080966692.1">
    <property type="nucleotide sequence ID" value="NZ_JZWI01000038.1"/>
</dbReference>
<dbReference type="InterPro" id="IPR052175">
    <property type="entry name" value="ComplexI-like_HydComp"/>
</dbReference>
<gene>
    <name evidence="11" type="primary">mrpD2</name>
    <name evidence="11" type="ORF">VPARA_57460</name>
</gene>
<feature type="transmembrane region" description="Helical" evidence="9">
    <location>
        <begin position="168"/>
        <end position="191"/>
    </location>
</feature>
<dbReference type="AlphaFoldDB" id="A0A0H2LTW1"/>
<dbReference type="PATRIC" id="fig|34073.19.peg.5896"/>
<evidence type="ECO:0000256" key="6">
    <source>
        <dbReference type="ARBA" id="ARBA00023136"/>
    </source>
</evidence>
<accession>A0A0H2LTW1</accession>
<keyword evidence="6 9" id="KW-0472">Membrane</keyword>
<reference evidence="11 12" key="1">
    <citation type="submission" date="2015-03" db="EMBL/GenBank/DDBJ databases">
        <title>Genome sequence of Variovorax paradoxus TBEA6.</title>
        <authorList>
            <person name="Poehlein A."/>
            <person name="Schuldes J."/>
            <person name="Wuebbeler J.H."/>
            <person name="Hiessl S."/>
            <person name="Steinbuechel A."/>
            <person name="Daniel R."/>
        </authorList>
    </citation>
    <scope>NUCLEOTIDE SEQUENCE [LARGE SCALE GENOMIC DNA]</scope>
    <source>
        <strain evidence="11 12">TBEA6</strain>
    </source>
</reference>
<name>A0A0H2LTW1_VARPD</name>
<feature type="transmembrane region" description="Helical" evidence="9">
    <location>
        <begin position="252"/>
        <end position="271"/>
    </location>
</feature>
<dbReference type="GO" id="GO:0008137">
    <property type="term" value="F:NADH dehydrogenase (ubiquinone) activity"/>
    <property type="evidence" value="ECO:0007669"/>
    <property type="project" value="InterPro"/>
</dbReference>
<feature type="transmembrane region" description="Helical" evidence="9">
    <location>
        <begin position="283"/>
        <end position="303"/>
    </location>
</feature>
<protein>
    <submittedName>
        <fullName evidence="11">Na(+)/H(+) antiporter subunit D</fullName>
    </submittedName>
</protein>
<feature type="transmembrane region" description="Helical" evidence="9">
    <location>
        <begin position="78"/>
        <end position="100"/>
    </location>
</feature>
<evidence type="ECO:0000256" key="4">
    <source>
        <dbReference type="ARBA" id="ARBA00022989"/>
    </source>
</evidence>
<feature type="transmembrane region" description="Helical" evidence="9">
    <location>
        <begin position="416"/>
        <end position="437"/>
    </location>
</feature>
<feature type="transmembrane region" description="Helical" evidence="9">
    <location>
        <begin position="310"/>
        <end position="328"/>
    </location>
</feature>
<keyword evidence="5" id="KW-0560">Oxidoreductase</keyword>
<evidence type="ECO:0000256" key="3">
    <source>
        <dbReference type="ARBA" id="ARBA00022692"/>
    </source>
</evidence>
<feature type="transmembrane region" description="Helical" evidence="9">
    <location>
        <begin position="37"/>
        <end position="58"/>
    </location>
</feature>
<evidence type="ECO:0000259" key="10">
    <source>
        <dbReference type="Pfam" id="PF00361"/>
    </source>
</evidence>
<keyword evidence="2" id="KW-1003">Cell membrane</keyword>
<keyword evidence="4 9" id="KW-1133">Transmembrane helix</keyword>